<dbReference type="STRING" id="267608.RSc0864"/>
<organism evidence="1 2">
    <name type="scientific">Ralstonia nicotianae (strain ATCC BAA-1114 / GMI1000)</name>
    <name type="common">Ralstonia solanacearum</name>
    <dbReference type="NCBI Taxonomy" id="267608"/>
    <lineage>
        <taxon>Bacteria</taxon>
        <taxon>Pseudomonadati</taxon>
        <taxon>Pseudomonadota</taxon>
        <taxon>Betaproteobacteria</taxon>
        <taxon>Burkholderiales</taxon>
        <taxon>Burkholderiaceae</taxon>
        <taxon>Ralstonia</taxon>
        <taxon>Ralstonia solanacearum species complex</taxon>
    </lineage>
</organism>
<proteinExistence type="predicted"/>
<protein>
    <submittedName>
        <fullName evidence="1">Uncharacterized protein</fullName>
    </submittedName>
</protein>
<dbReference type="KEGG" id="rso:RSc0864"/>
<reference evidence="1 2" key="1">
    <citation type="journal article" date="2002" name="Nature">
        <title>Genome sequence of the plant pathogen Ralstonia solanacearum.</title>
        <authorList>
            <person name="Salanoubat M."/>
            <person name="Genin S."/>
            <person name="Artiguenave F."/>
            <person name="Gouzy J."/>
            <person name="Mangenot S."/>
            <person name="Arlat M."/>
            <person name="Billault A."/>
            <person name="Brottier P."/>
            <person name="Camus J.C."/>
            <person name="Cattolico L."/>
            <person name="Chandler M."/>
            <person name="Choisne N."/>
            <person name="Claudel-Renard C."/>
            <person name="Cunnac S."/>
            <person name="Demange N."/>
            <person name="Gaspin C."/>
            <person name="Lavie M."/>
            <person name="Moisan A."/>
            <person name="Robert C."/>
            <person name="Saurin W."/>
            <person name="Schiex T."/>
            <person name="Siguier P."/>
            <person name="Thebault P."/>
            <person name="Whalen M."/>
            <person name="Wincker P."/>
            <person name="Levy M."/>
            <person name="Weissenbach J."/>
            <person name="Boucher C.A."/>
        </authorList>
    </citation>
    <scope>NUCLEOTIDE SEQUENCE [LARGE SCALE GENOMIC DNA]</scope>
    <source>
        <strain evidence="2">ATCC BAA-1114 / GMI1000</strain>
    </source>
</reference>
<dbReference type="EMBL" id="AL646052">
    <property type="protein sequence ID" value="CAD14566.1"/>
    <property type="molecule type" value="Genomic_DNA"/>
</dbReference>
<sequence length="133" mass="14213">MRPAMDDLDKLIPQPAELAVGGETLAIQPLKVGRLPAFLRAISPTLQQLKAPSIDWLELFIERGDDLLQAVAIAVDKPRAWVDALAADEAILLAAKVVEVNADFFTRTVLPRLDGLFARVTQAAASGSTPSSA</sequence>
<dbReference type="HOGENOM" id="CLU_154588_0_0_4"/>
<dbReference type="eggNOG" id="ENOG5030C1B">
    <property type="taxonomic scope" value="Bacteria"/>
</dbReference>
<keyword evidence="2" id="KW-1185">Reference proteome</keyword>
<gene>
    <name evidence="1" type="ordered locus">RSc0864</name>
</gene>
<evidence type="ECO:0000313" key="1">
    <source>
        <dbReference type="EMBL" id="CAD14566.1"/>
    </source>
</evidence>
<evidence type="ECO:0000313" key="2">
    <source>
        <dbReference type="Proteomes" id="UP000001436"/>
    </source>
</evidence>
<dbReference type="AlphaFoldDB" id="Q8Y129"/>
<dbReference type="EnsemblBacteria" id="CAD14566">
    <property type="protein sequence ID" value="CAD14566"/>
    <property type="gene ID" value="RSc0864"/>
</dbReference>
<accession>Q8Y129</accession>
<dbReference type="Proteomes" id="UP000001436">
    <property type="component" value="Chromosome"/>
</dbReference>
<name>Q8Y129_RALN1</name>